<dbReference type="EMBL" id="CAJOBE010004494">
    <property type="protein sequence ID" value="CAF3934352.1"/>
    <property type="molecule type" value="Genomic_DNA"/>
</dbReference>
<dbReference type="Proteomes" id="UP000663874">
    <property type="component" value="Unassembled WGS sequence"/>
</dbReference>
<evidence type="ECO:0000313" key="2">
    <source>
        <dbReference type="Proteomes" id="UP000663874"/>
    </source>
</evidence>
<proteinExistence type="predicted"/>
<evidence type="ECO:0000313" key="1">
    <source>
        <dbReference type="EMBL" id="CAF3934352.1"/>
    </source>
</evidence>
<protein>
    <submittedName>
        <fullName evidence="1">Uncharacterized protein</fullName>
    </submittedName>
</protein>
<dbReference type="AlphaFoldDB" id="A0A819JTH0"/>
<gene>
    <name evidence="1" type="ORF">FNK824_LOCUS22316</name>
</gene>
<accession>A0A819JTH0</accession>
<sequence>MRVFSRIIKSTFKSQFEHENGTVGGATNPVYLHEDCKLS</sequence>
<comment type="caution">
    <text evidence="1">The sequence shown here is derived from an EMBL/GenBank/DDBJ whole genome shotgun (WGS) entry which is preliminary data.</text>
</comment>
<organism evidence="1 2">
    <name type="scientific">Rotaria sordida</name>
    <dbReference type="NCBI Taxonomy" id="392033"/>
    <lineage>
        <taxon>Eukaryota</taxon>
        <taxon>Metazoa</taxon>
        <taxon>Spiralia</taxon>
        <taxon>Gnathifera</taxon>
        <taxon>Rotifera</taxon>
        <taxon>Eurotatoria</taxon>
        <taxon>Bdelloidea</taxon>
        <taxon>Philodinida</taxon>
        <taxon>Philodinidae</taxon>
        <taxon>Rotaria</taxon>
    </lineage>
</organism>
<reference evidence="1" key="1">
    <citation type="submission" date="2021-02" db="EMBL/GenBank/DDBJ databases">
        <authorList>
            <person name="Nowell W R."/>
        </authorList>
    </citation>
    <scope>NUCLEOTIDE SEQUENCE</scope>
</reference>
<name>A0A819JTH0_9BILA</name>
<feature type="non-terminal residue" evidence="1">
    <location>
        <position position="1"/>
    </location>
</feature>